<evidence type="ECO:0000313" key="1">
    <source>
        <dbReference type="EMBL" id="KUM49264.1"/>
    </source>
</evidence>
<accession>A0A101M1D8</accession>
<reference evidence="1" key="1">
    <citation type="journal article" date="2015" name="Genome Biol. Evol.">
        <title>Organellar Genomes of White Spruce (Picea glauca): Assembly and Annotation.</title>
        <authorList>
            <person name="Jackman S.D."/>
            <person name="Warren R.L."/>
            <person name="Gibb E.A."/>
            <person name="Vandervalk B.P."/>
            <person name="Mohamadi H."/>
            <person name="Chu J."/>
            <person name="Raymond A."/>
            <person name="Pleasance S."/>
            <person name="Coope R."/>
            <person name="Wildung M.R."/>
            <person name="Ritland C.E."/>
            <person name="Bousquet J."/>
            <person name="Jones S.J."/>
            <person name="Bohlmann J."/>
            <person name="Birol I."/>
        </authorList>
    </citation>
    <scope>NUCLEOTIDE SEQUENCE [LARGE SCALE GENOMIC DNA]</scope>
    <source>
        <tissue evidence="1">Flushing bud</tissue>
    </source>
</reference>
<name>A0A101M1D8_PICGL</name>
<sequence>MHLSLWLVTETIYTRNYIIYFILEKLAGRSKHLLLLVVLGEMKWNEAVGSSFPYLCEHILSSCSCLASLGAGSVFPIV</sequence>
<geneLocation type="mitochondrion" evidence="1"/>
<dbReference type="AlphaFoldDB" id="A0A101M1D8"/>
<comment type="caution">
    <text evidence="1">The sequence shown here is derived from an EMBL/GenBank/DDBJ whole genome shotgun (WGS) entry which is preliminary data.</text>
</comment>
<dbReference type="EMBL" id="LKAM01000003">
    <property type="protein sequence ID" value="KUM49264.1"/>
    <property type="molecule type" value="Genomic_DNA"/>
</dbReference>
<keyword evidence="1" id="KW-0496">Mitochondrion</keyword>
<organism evidence="1">
    <name type="scientific">Picea glauca</name>
    <name type="common">White spruce</name>
    <name type="synonym">Pinus glauca</name>
    <dbReference type="NCBI Taxonomy" id="3330"/>
    <lineage>
        <taxon>Eukaryota</taxon>
        <taxon>Viridiplantae</taxon>
        <taxon>Streptophyta</taxon>
        <taxon>Embryophyta</taxon>
        <taxon>Tracheophyta</taxon>
        <taxon>Spermatophyta</taxon>
        <taxon>Pinopsida</taxon>
        <taxon>Pinidae</taxon>
        <taxon>Conifers I</taxon>
        <taxon>Pinales</taxon>
        <taxon>Pinaceae</taxon>
        <taxon>Picea</taxon>
    </lineage>
</organism>
<protein>
    <submittedName>
        <fullName evidence="1">Uncharacterized protein</fullName>
    </submittedName>
</protein>
<gene>
    <name evidence="1" type="ORF">ABT39_MTgene3813</name>
</gene>
<proteinExistence type="predicted"/>